<dbReference type="Gene3D" id="3.40.50.1000">
    <property type="entry name" value="HAD superfamily/HAD-like"/>
    <property type="match status" value="1"/>
</dbReference>
<comment type="similarity">
    <text evidence="2">Belongs to the HAD-like hydrolase superfamily. CbbY/CbbZ/Gph/YieH family.</text>
</comment>
<dbReference type="InterPro" id="IPR006439">
    <property type="entry name" value="HAD-SF_hydro_IA"/>
</dbReference>
<evidence type="ECO:0000256" key="1">
    <source>
        <dbReference type="ARBA" id="ARBA00001946"/>
    </source>
</evidence>
<dbReference type="PANTHER" id="PTHR46193:SF10">
    <property type="entry name" value="6-PHOSPHOGLUCONATE PHOSPHATASE"/>
    <property type="match status" value="1"/>
</dbReference>
<dbReference type="SUPFAM" id="SSF56784">
    <property type="entry name" value="HAD-like"/>
    <property type="match status" value="1"/>
</dbReference>
<dbReference type="NCBIfam" id="TIGR01509">
    <property type="entry name" value="HAD-SF-IA-v3"/>
    <property type="match status" value="1"/>
</dbReference>
<evidence type="ECO:0000256" key="4">
    <source>
        <dbReference type="ARBA" id="ARBA00022842"/>
    </source>
</evidence>
<keyword evidence="4" id="KW-0460">Magnesium</keyword>
<dbReference type="OrthoDB" id="9797743at2"/>
<dbReference type="InterPro" id="IPR036412">
    <property type="entry name" value="HAD-like_sf"/>
</dbReference>
<sequence>MTPKLVIFDCDGVLVDSEIISCREYAAVLTEHGYAISADQVFARFLGRSAQDTRAEVEAELGRSLPASFPDRLKDRLNAAFAAELQAIPHISAALDALRQPACVASSGSHDKIANSLRLVGLHQRFVPHIFSAADVARGKPAPDLFWHAAQRMGAAPADCVVIEDSVSGILAARAAGMVALGFCGGSHCGSGHGALLAQAGADQVFADMRQLAAIIDEFSLCQA</sequence>
<dbReference type="GO" id="GO:0016787">
    <property type="term" value="F:hydrolase activity"/>
    <property type="evidence" value="ECO:0007669"/>
    <property type="project" value="UniProtKB-KW"/>
</dbReference>
<keyword evidence="5" id="KW-0378">Hydrolase</keyword>
<name>A0A318TA38_9BRAD</name>
<evidence type="ECO:0000313" key="5">
    <source>
        <dbReference type="EMBL" id="PYF01453.1"/>
    </source>
</evidence>
<dbReference type="Proteomes" id="UP000248148">
    <property type="component" value="Unassembled WGS sequence"/>
</dbReference>
<protein>
    <submittedName>
        <fullName evidence="5">HAD superfamily hydrolase (TIGR01509 family)</fullName>
    </submittedName>
</protein>
<dbReference type="Gene3D" id="1.10.150.240">
    <property type="entry name" value="Putative phosphatase, domain 2"/>
    <property type="match status" value="1"/>
</dbReference>
<dbReference type="GO" id="GO:0046872">
    <property type="term" value="F:metal ion binding"/>
    <property type="evidence" value="ECO:0007669"/>
    <property type="project" value="UniProtKB-KW"/>
</dbReference>
<comment type="caution">
    <text evidence="5">The sequence shown here is derived from an EMBL/GenBank/DDBJ whole genome shotgun (WGS) entry which is preliminary data.</text>
</comment>
<keyword evidence="6" id="KW-1185">Reference proteome</keyword>
<dbReference type="InterPro" id="IPR051600">
    <property type="entry name" value="Beta-PGM-like"/>
</dbReference>
<evidence type="ECO:0000256" key="2">
    <source>
        <dbReference type="ARBA" id="ARBA00006171"/>
    </source>
</evidence>
<evidence type="ECO:0000313" key="6">
    <source>
        <dbReference type="Proteomes" id="UP000248148"/>
    </source>
</evidence>
<organism evidence="5 6">
    <name type="scientific">Rhodopseudomonas faecalis</name>
    <dbReference type="NCBI Taxonomy" id="99655"/>
    <lineage>
        <taxon>Bacteria</taxon>
        <taxon>Pseudomonadati</taxon>
        <taxon>Pseudomonadota</taxon>
        <taxon>Alphaproteobacteria</taxon>
        <taxon>Hyphomicrobiales</taxon>
        <taxon>Nitrobacteraceae</taxon>
        <taxon>Rhodopseudomonas</taxon>
    </lineage>
</organism>
<dbReference type="CDD" id="cd07526">
    <property type="entry name" value="HAD_BPGM_like"/>
    <property type="match status" value="1"/>
</dbReference>
<dbReference type="SFLD" id="SFLDS00003">
    <property type="entry name" value="Haloacid_Dehalogenase"/>
    <property type="match status" value="1"/>
</dbReference>
<dbReference type="Pfam" id="PF00702">
    <property type="entry name" value="Hydrolase"/>
    <property type="match status" value="1"/>
</dbReference>
<gene>
    <name evidence="5" type="ORF">BJ122_12123</name>
</gene>
<dbReference type="AlphaFoldDB" id="A0A318TA38"/>
<dbReference type="InterPro" id="IPR023198">
    <property type="entry name" value="PGP-like_dom2"/>
</dbReference>
<dbReference type="PANTHER" id="PTHR46193">
    <property type="entry name" value="6-PHOSPHOGLUCONATE PHOSPHATASE"/>
    <property type="match status" value="1"/>
</dbReference>
<proteinExistence type="inferred from homology"/>
<accession>A0A318TA38</accession>
<dbReference type="SFLD" id="SFLDG01129">
    <property type="entry name" value="C1.5:_HAD__Beta-PGM__Phosphata"/>
    <property type="match status" value="1"/>
</dbReference>
<evidence type="ECO:0000256" key="3">
    <source>
        <dbReference type="ARBA" id="ARBA00022723"/>
    </source>
</evidence>
<reference evidence="5 6" key="1">
    <citation type="submission" date="2018-06" db="EMBL/GenBank/DDBJ databases">
        <title>Genomic Encyclopedia of Archaeal and Bacterial Type Strains, Phase II (KMG-II): from individual species to whole genera.</title>
        <authorList>
            <person name="Goeker M."/>
        </authorList>
    </citation>
    <scope>NUCLEOTIDE SEQUENCE [LARGE SCALE GENOMIC DNA]</scope>
    <source>
        <strain evidence="5 6">JCM 11668</strain>
    </source>
</reference>
<comment type="cofactor">
    <cofactor evidence="1">
        <name>Mg(2+)</name>
        <dbReference type="ChEBI" id="CHEBI:18420"/>
    </cofactor>
</comment>
<dbReference type="EMBL" id="QJTI01000021">
    <property type="protein sequence ID" value="PYF01453.1"/>
    <property type="molecule type" value="Genomic_DNA"/>
</dbReference>
<keyword evidence="3" id="KW-0479">Metal-binding</keyword>
<dbReference type="SFLD" id="SFLDG01135">
    <property type="entry name" value="C1.5.6:_HAD__Beta-PGM__Phospha"/>
    <property type="match status" value="1"/>
</dbReference>
<dbReference type="RefSeq" id="WP_110781989.1">
    <property type="nucleotide sequence ID" value="NZ_QJTI01000021.1"/>
</dbReference>
<dbReference type="InterPro" id="IPR023214">
    <property type="entry name" value="HAD_sf"/>
</dbReference>